<protein>
    <submittedName>
        <fullName evidence="1">Uncharacterized protein</fullName>
    </submittedName>
</protein>
<dbReference type="EMBL" id="LC066370">
    <property type="protein sequence ID" value="BAT25744.1"/>
    <property type="molecule type" value="Genomic_DNA"/>
</dbReference>
<reference evidence="1" key="1">
    <citation type="journal article" date="2015" name="Proc. Natl. Acad. Sci. U.S.A.">
        <title>Bacterial clade with the ribosomal RNA operon on a small plasmid rather than the chromosome.</title>
        <authorList>
            <person name="Anda M."/>
            <person name="Ohtsubo Y."/>
            <person name="Okubo T."/>
            <person name="Sugawara M."/>
            <person name="Nagata Y."/>
            <person name="Tsuda M."/>
            <person name="Minamisawa K."/>
            <person name="Mitsui H."/>
        </authorList>
    </citation>
    <scope>NUCLEOTIDE SEQUENCE</scope>
    <source>
        <strain evidence="1">DSM 21988</strain>
    </source>
</reference>
<organism evidence="1">
    <name type="scientific">Aureimonas altamirensis</name>
    <dbReference type="NCBI Taxonomy" id="370622"/>
    <lineage>
        <taxon>Bacteria</taxon>
        <taxon>Pseudomonadati</taxon>
        <taxon>Pseudomonadota</taxon>
        <taxon>Alphaproteobacteria</taxon>
        <taxon>Hyphomicrobiales</taxon>
        <taxon>Aurantimonadaceae</taxon>
        <taxon>Aureimonas</taxon>
    </lineage>
</organism>
<dbReference type="AlphaFoldDB" id="A0A0P0YWE6"/>
<evidence type="ECO:0000313" key="1">
    <source>
        <dbReference type="EMBL" id="BAT25744.1"/>
    </source>
</evidence>
<proteinExistence type="predicted"/>
<sequence length="51" mass="5743">MPLTVILADYLSGVISAREALKRSKMQAIEDLIRAVQAEPPRRAMEQQPHL</sequence>
<name>A0A0P0YWE6_9HYPH</name>
<accession>A0A0P0YWE6</accession>
<dbReference type="RefSeq" id="WP_156417275.1">
    <property type="nucleotide sequence ID" value="NZ_BBWQ01000001.1"/>
</dbReference>